<feature type="compositionally biased region" description="Polar residues" evidence="10">
    <location>
        <begin position="355"/>
        <end position="369"/>
    </location>
</feature>
<keyword evidence="4" id="KW-0808">Transferase</keyword>
<dbReference type="GO" id="GO:0043161">
    <property type="term" value="P:proteasome-mediated ubiquitin-dependent protein catabolic process"/>
    <property type="evidence" value="ECO:0007669"/>
    <property type="project" value="UniProtKB-ARBA"/>
</dbReference>
<feature type="region of interest" description="Disordered" evidence="10">
    <location>
        <begin position="118"/>
        <end position="203"/>
    </location>
</feature>
<dbReference type="InterPro" id="IPR045191">
    <property type="entry name" value="MBR1/2-like"/>
</dbReference>
<feature type="region of interest" description="Disordered" evidence="10">
    <location>
        <begin position="322"/>
        <end position="383"/>
    </location>
</feature>
<dbReference type="FunFam" id="3.30.40.10:FF:000309">
    <property type="entry name" value="E3 ubiquitin-protein ligase MBR2"/>
    <property type="match status" value="1"/>
</dbReference>
<dbReference type="EC" id="2.3.2.27" evidence="3"/>
<dbReference type="PANTHER" id="PTHR22937">
    <property type="entry name" value="E3 UBIQUITIN-PROTEIN LIGASE RNF165"/>
    <property type="match status" value="1"/>
</dbReference>
<evidence type="ECO:0000256" key="6">
    <source>
        <dbReference type="ARBA" id="ARBA00022771"/>
    </source>
</evidence>
<name>A0A6V7PLW0_ANACO</name>
<protein>
    <recommendedName>
        <fullName evidence="3">RING-type E3 ubiquitin transferase</fullName>
        <ecNumber evidence="3">2.3.2.27</ecNumber>
    </recommendedName>
</protein>
<dbReference type="InterPro" id="IPR001841">
    <property type="entry name" value="Znf_RING"/>
</dbReference>
<dbReference type="EMBL" id="LR862149">
    <property type="protein sequence ID" value="CAD1831840.1"/>
    <property type="molecule type" value="Genomic_DNA"/>
</dbReference>
<gene>
    <name evidence="12" type="ORF">CB5_LOCUS15051</name>
</gene>
<dbReference type="AlphaFoldDB" id="A0A6V7PLW0"/>
<evidence type="ECO:0000256" key="3">
    <source>
        <dbReference type="ARBA" id="ARBA00012483"/>
    </source>
</evidence>
<keyword evidence="5" id="KW-0479">Metal-binding</keyword>
<comment type="catalytic activity">
    <reaction evidence="1">
        <text>S-ubiquitinyl-[E2 ubiquitin-conjugating enzyme]-L-cysteine + [acceptor protein]-L-lysine = [E2 ubiquitin-conjugating enzyme]-L-cysteine + N(6)-ubiquitinyl-[acceptor protein]-L-lysine.</text>
        <dbReference type="EC" id="2.3.2.27"/>
    </reaction>
</comment>
<evidence type="ECO:0000256" key="2">
    <source>
        <dbReference type="ARBA" id="ARBA00004906"/>
    </source>
</evidence>
<evidence type="ECO:0000256" key="7">
    <source>
        <dbReference type="ARBA" id="ARBA00022786"/>
    </source>
</evidence>
<evidence type="ECO:0000259" key="11">
    <source>
        <dbReference type="PROSITE" id="PS50089"/>
    </source>
</evidence>
<evidence type="ECO:0000256" key="4">
    <source>
        <dbReference type="ARBA" id="ARBA00022679"/>
    </source>
</evidence>
<feature type="domain" description="RING-type" evidence="11">
    <location>
        <begin position="541"/>
        <end position="582"/>
    </location>
</feature>
<keyword evidence="8" id="KW-0862">Zinc</keyword>
<dbReference type="PROSITE" id="PS50089">
    <property type="entry name" value="ZF_RING_2"/>
    <property type="match status" value="1"/>
</dbReference>
<dbReference type="PANTHER" id="PTHR22937:SF213">
    <property type="entry name" value="RING-TYPE E3 UBIQUITIN TRANSFERASE"/>
    <property type="match status" value="1"/>
</dbReference>
<dbReference type="Pfam" id="PF13639">
    <property type="entry name" value="zf-RING_2"/>
    <property type="match status" value="1"/>
</dbReference>
<accession>A0A6V7PLW0</accession>
<feature type="compositionally biased region" description="Polar residues" evidence="10">
    <location>
        <begin position="322"/>
        <end position="345"/>
    </location>
</feature>
<sequence>MQGQKNNLHSCSETYQFDLGSNSNASGMDHRNLPPLSAMDAQNLPGEQRSASRQSEANNGPSLESVNLNLNINQIDHGQSVHNTGNVGGSVQELESGPSPLPYNTGLLPPEHLYLAGASSDNFGSSSRGHRSSNKRKNIGGVPGQPSLCQSSSYHHPNEDRLLSPASFCNSANTTNTSGSSNNNTTSPHPRVVQTTPVASNYHSGSAESFVRSMRMRIDPHQYDIPLPDLYPPRSSSSHSNQWSLHQPSYTTIHQSEESRLSVNNVSSHGHPLIIPEASRDMHPCPPNGTSDSRIGSSSSSMRNISEHLMFVPPTNNNHLAQGSTNWHSTSENRVMHGSASSSAAIQPAEPQVITRRSPSTYNHRSASETAHAPPRSWSAPPQRDVHFVTSREFGSRLSGTGLRAHQQPYLRSAASTDRQNDGLLGVPLFMRTLAVAREGRSRMLSEIRNMLDLLRRGENMRLEDVLIFDQSMFFGGPDMHDRHRDMRLDVDNMSYEELLALEERIGNVNTGLSEEKIIKCLKRRKYFSISSETLEEIEPCCVCQEEYVEGEDLGRLDCGHDFHTACIKQWLMLKNLCPVCKATVSLPEIEIGGILNSGETPNFHVE</sequence>
<proteinExistence type="predicted"/>
<reference evidence="12" key="1">
    <citation type="submission" date="2020-07" db="EMBL/GenBank/DDBJ databases">
        <authorList>
            <person name="Lin J."/>
        </authorList>
    </citation>
    <scope>NUCLEOTIDE SEQUENCE</scope>
</reference>
<evidence type="ECO:0000313" key="12">
    <source>
        <dbReference type="EMBL" id="CAD1831840.1"/>
    </source>
</evidence>
<feature type="compositionally biased region" description="Basic residues" evidence="10">
    <location>
        <begin position="128"/>
        <end position="138"/>
    </location>
</feature>
<feature type="region of interest" description="Disordered" evidence="10">
    <location>
        <begin position="22"/>
        <end position="64"/>
    </location>
</feature>
<dbReference type="InterPro" id="IPR013083">
    <property type="entry name" value="Znf_RING/FYVE/PHD"/>
</dbReference>
<dbReference type="SMART" id="SM00184">
    <property type="entry name" value="RING"/>
    <property type="match status" value="1"/>
</dbReference>
<keyword evidence="7" id="KW-0833">Ubl conjugation pathway</keyword>
<dbReference type="GO" id="GO:0008270">
    <property type="term" value="F:zinc ion binding"/>
    <property type="evidence" value="ECO:0007669"/>
    <property type="project" value="UniProtKB-KW"/>
</dbReference>
<keyword evidence="6 9" id="KW-0863">Zinc-finger</keyword>
<dbReference type="Gene3D" id="3.30.40.10">
    <property type="entry name" value="Zinc/RING finger domain, C3HC4 (zinc finger)"/>
    <property type="match status" value="1"/>
</dbReference>
<evidence type="ECO:0000256" key="1">
    <source>
        <dbReference type="ARBA" id="ARBA00000900"/>
    </source>
</evidence>
<organism evidence="12">
    <name type="scientific">Ananas comosus var. bracteatus</name>
    <name type="common">red pineapple</name>
    <dbReference type="NCBI Taxonomy" id="296719"/>
    <lineage>
        <taxon>Eukaryota</taxon>
        <taxon>Viridiplantae</taxon>
        <taxon>Streptophyta</taxon>
        <taxon>Embryophyta</taxon>
        <taxon>Tracheophyta</taxon>
        <taxon>Spermatophyta</taxon>
        <taxon>Magnoliopsida</taxon>
        <taxon>Liliopsida</taxon>
        <taxon>Poales</taxon>
        <taxon>Bromeliaceae</taxon>
        <taxon>Bromelioideae</taxon>
        <taxon>Ananas</taxon>
    </lineage>
</organism>
<comment type="pathway">
    <text evidence="2">Protein modification; protein ubiquitination.</text>
</comment>
<dbReference type="GO" id="GO:0061630">
    <property type="term" value="F:ubiquitin protein ligase activity"/>
    <property type="evidence" value="ECO:0007669"/>
    <property type="project" value="UniProtKB-EC"/>
</dbReference>
<evidence type="ECO:0000256" key="8">
    <source>
        <dbReference type="ARBA" id="ARBA00022833"/>
    </source>
</evidence>
<feature type="compositionally biased region" description="Polar residues" evidence="10">
    <location>
        <begin position="49"/>
        <end position="64"/>
    </location>
</feature>
<evidence type="ECO:0000256" key="5">
    <source>
        <dbReference type="ARBA" id="ARBA00022723"/>
    </source>
</evidence>
<evidence type="ECO:0000256" key="10">
    <source>
        <dbReference type="SAM" id="MobiDB-lite"/>
    </source>
</evidence>
<feature type="compositionally biased region" description="Low complexity" evidence="10">
    <location>
        <begin position="170"/>
        <end position="187"/>
    </location>
</feature>
<feature type="compositionally biased region" description="Polar residues" evidence="10">
    <location>
        <begin position="193"/>
        <end position="203"/>
    </location>
</feature>
<evidence type="ECO:0000256" key="9">
    <source>
        <dbReference type="PROSITE-ProRule" id="PRU00175"/>
    </source>
</evidence>
<dbReference type="SUPFAM" id="SSF57850">
    <property type="entry name" value="RING/U-box"/>
    <property type="match status" value="1"/>
</dbReference>
<feature type="region of interest" description="Disordered" evidence="10">
    <location>
        <begin position="83"/>
        <end position="102"/>
    </location>
</feature>
<dbReference type="GO" id="GO:0010228">
    <property type="term" value="P:vegetative to reproductive phase transition of meristem"/>
    <property type="evidence" value="ECO:0007669"/>
    <property type="project" value="UniProtKB-ARBA"/>
</dbReference>